<keyword evidence="2" id="KW-1185">Reference proteome</keyword>
<name>A0A839EZD7_9GAMM</name>
<dbReference type="Proteomes" id="UP000550401">
    <property type="component" value="Unassembled WGS sequence"/>
</dbReference>
<evidence type="ECO:0008006" key="3">
    <source>
        <dbReference type="Google" id="ProtNLM"/>
    </source>
</evidence>
<accession>A0A839EZD7</accession>
<dbReference type="AlphaFoldDB" id="A0A839EZD7"/>
<evidence type="ECO:0000313" key="2">
    <source>
        <dbReference type="Proteomes" id="UP000550401"/>
    </source>
</evidence>
<protein>
    <recommendedName>
        <fullName evidence="3">KDO2-lipid IV(A) lauroyltransferase</fullName>
    </recommendedName>
</protein>
<organism evidence="1 2">
    <name type="scientific">Dokdonella fugitiva</name>
    <dbReference type="NCBI Taxonomy" id="328517"/>
    <lineage>
        <taxon>Bacteria</taxon>
        <taxon>Pseudomonadati</taxon>
        <taxon>Pseudomonadota</taxon>
        <taxon>Gammaproteobacteria</taxon>
        <taxon>Lysobacterales</taxon>
        <taxon>Rhodanobacteraceae</taxon>
        <taxon>Dokdonella</taxon>
    </lineage>
</organism>
<dbReference type="RefSeq" id="WP_182530761.1">
    <property type="nucleotide sequence ID" value="NZ_JACGXL010000002.1"/>
</dbReference>
<gene>
    <name evidence="1" type="ORF">FHW12_001930</name>
</gene>
<evidence type="ECO:0000313" key="1">
    <source>
        <dbReference type="EMBL" id="MBA8887716.1"/>
    </source>
</evidence>
<dbReference type="EMBL" id="JACGXL010000002">
    <property type="protein sequence ID" value="MBA8887716.1"/>
    <property type="molecule type" value="Genomic_DNA"/>
</dbReference>
<comment type="caution">
    <text evidence="1">The sequence shown here is derived from an EMBL/GenBank/DDBJ whole genome shotgun (WGS) entry which is preliminary data.</text>
</comment>
<proteinExistence type="predicted"/>
<sequence length="323" mass="36362">MNSARALRRHLHDFWILYLAPWLPSWLPWPIAYRCYRFLARFAHVYPEPTSAAVAVAPDYLAIPDRAAFARDVRTVWLVDAADLQLSLRHRADWLPSHVEVRGEWPQGAFVAVSFHYSTGLWVFRDLRRRGRDAVLVAARFERDDFGPHPVRYRYGSARFAEIERLSGQPNAYRPGIRERLMGALAKGVPVVSVMDMPPRLAPRGQRPVHLLGRPACLPDGSIELAREAGVPIVPYWVEFDLARGQRTLVIGEAMSPQPADAVLARLAGMLDGLIRSVPAAWLFWNEWPGWQRDAEGLHAAAFSNEAAEGRLSDSAPVARNQP</sequence>
<reference evidence="1 2" key="1">
    <citation type="submission" date="2020-07" db="EMBL/GenBank/DDBJ databases">
        <title>Genomic Encyclopedia of Type Strains, Phase IV (KMG-V): Genome sequencing to study the core and pangenomes of soil and plant-associated prokaryotes.</title>
        <authorList>
            <person name="Whitman W."/>
        </authorList>
    </citation>
    <scope>NUCLEOTIDE SEQUENCE [LARGE SCALE GENOMIC DNA]</scope>
    <source>
        <strain evidence="1 2">RH2WT43</strain>
    </source>
</reference>